<protein>
    <submittedName>
        <fullName evidence="1">Uncharacterized protein</fullName>
    </submittedName>
</protein>
<evidence type="ECO:0000313" key="2">
    <source>
        <dbReference type="Proteomes" id="UP000653056"/>
    </source>
</evidence>
<gene>
    <name evidence="1" type="ORF">GCM10007160_37910</name>
</gene>
<evidence type="ECO:0000313" key="1">
    <source>
        <dbReference type="EMBL" id="GGY06900.1"/>
    </source>
</evidence>
<accession>A0ABQ2ZA30</accession>
<keyword evidence="2" id="KW-1185">Reference proteome</keyword>
<name>A0ABQ2ZA30_9GAMM</name>
<sequence>MAAIRPPGRLILHMDCLSGLVFLAPGFFMPPRSRYPNYDSLLKLLLVQVDSFLSKLKCQSMYL</sequence>
<dbReference type="Proteomes" id="UP000653056">
    <property type="component" value="Unassembled WGS sequence"/>
</dbReference>
<proteinExistence type="predicted"/>
<dbReference type="EMBL" id="BMXS01000027">
    <property type="protein sequence ID" value="GGY06900.1"/>
    <property type="molecule type" value="Genomic_DNA"/>
</dbReference>
<organism evidence="1 2">
    <name type="scientific">Litchfieldella qijiaojingensis</name>
    <dbReference type="NCBI Taxonomy" id="980347"/>
    <lineage>
        <taxon>Bacteria</taxon>
        <taxon>Pseudomonadati</taxon>
        <taxon>Pseudomonadota</taxon>
        <taxon>Gammaproteobacteria</taxon>
        <taxon>Oceanospirillales</taxon>
        <taxon>Halomonadaceae</taxon>
        <taxon>Litchfieldella</taxon>
    </lineage>
</organism>
<reference evidence="2" key="1">
    <citation type="journal article" date="2019" name="Int. J. Syst. Evol. Microbiol.">
        <title>The Global Catalogue of Microorganisms (GCM) 10K type strain sequencing project: providing services to taxonomists for standard genome sequencing and annotation.</title>
        <authorList>
            <consortium name="The Broad Institute Genomics Platform"/>
            <consortium name="The Broad Institute Genome Sequencing Center for Infectious Disease"/>
            <person name="Wu L."/>
            <person name="Ma J."/>
        </authorList>
    </citation>
    <scope>NUCLEOTIDE SEQUENCE [LARGE SCALE GENOMIC DNA]</scope>
    <source>
        <strain evidence="2">KCTC 22228</strain>
    </source>
</reference>
<comment type="caution">
    <text evidence="1">The sequence shown here is derived from an EMBL/GenBank/DDBJ whole genome shotgun (WGS) entry which is preliminary data.</text>
</comment>